<dbReference type="Gene3D" id="1.10.287.80">
    <property type="entry name" value="ATP synthase, gamma subunit, helix hairpin domain"/>
    <property type="match status" value="1"/>
</dbReference>
<dbReference type="Proteomes" id="UP000319143">
    <property type="component" value="Unassembled WGS sequence"/>
</dbReference>
<comment type="function">
    <text evidence="1">Produces ATP from ADP in the presence of a proton gradient across the membrane. The gamma chain is believed to be important in regulating ATPase activity and the flow of protons through the CF(0) complex.</text>
</comment>
<sequence>MTTLENLRRQIDTATDLNSVVSTMKTLAAVSIHQYEQAADALADYNRTVELGFQIALRGERRALDQPSPAAKIGAIVFGSDQGMCGQFNERIAEFAIEYHRQASDDPPTGLLVVGARARAAFIDVGWKVDETYSVPTSVSEINDLVQAMIPRIEQLRTECDIGAIHTYSNRRAAASSFESQHSQLLPIDSGRVDAWRERKWQSRSLPTFAAPRRQLISQLARQYLLVSLYRVCAESLASENASRIAAMQAAEKNIEERLDELQSDFNRLRQSAITEELLDVVTGFEALRTKHDGSPP</sequence>
<organism evidence="11 12">
    <name type="scientific">Novipirellula artificiosorum</name>
    <dbReference type="NCBI Taxonomy" id="2528016"/>
    <lineage>
        <taxon>Bacteria</taxon>
        <taxon>Pseudomonadati</taxon>
        <taxon>Planctomycetota</taxon>
        <taxon>Planctomycetia</taxon>
        <taxon>Pirellulales</taxon>
        <taxon>Pirellulaceae</taxon>
        <taxon>Novipirellula</taxon>
    </lineage>
</organism>
<dbReference type="RefSeq" id="WP_146526674.1">
    <property type="nucleotide sequence ID" value="NZ_SJPV01000004.1"/>
</dbReference>
<dbReference type="AlphaFoldDB" id="A0A5C6DS80"/>
<reference evidence="11 12" key="1">
    <citation type="submission" date="2019-02" db="EMBL/GenBank/DDBJ databases">
        <title>Deep-cultivation of Planctomycetes and their phenomic and genomic characterization uncovers novel biology.</title>
        <authorList>
            <person name="Wiegand S."/>
            <person name="Jogler M."/>
            <person name="Boedeker C."/>
            <person name="Pinto D."/>
            <person name="Vollmers J."/>
            <person name="Rivas-Marin E."/>
            <person name="Kohn T."/>
            <person name="Peeters S.H."/>
            <person name="Heuer A."/>
            <person name="Rast P."/>
            <person name="Oberbeckmann S."/>
            <person name="Bunk B."/>
            <person name="Jeske O."/>
            <person name="Meyerdierks A."/>
            <person name="Storesund J.E."/>
            <person name="Kallscheuer N."/>
            <person name="Luecker S."/>
            <person name="Lage O.M."/>
            <person name="Pohl T."/>
            <person name="Merkel B.J."/>
            <person name="Hornburger P."/>
            <person name="Mueller R.-W."/>
            <person name="Bruemmer F."/>
            <person name="Labrenz M."/>
            <person name="Spormann A.M."/>
            <person name="Op Den Camp H."/>
            <person name="Overmann J."/>
            <person name="Amann R."/>
            <person name="Jetten M.S.M."/>
            <person name="Mascher T."/>
            <person name="Medema M.H."/>
            <person name="Devos D.P."/>
            <person name="Kaster A.-K."/>
            <person name="Ovreas L."/>
            <person name="Rohde M."/>
            <person name="Galperin M.Y."/>
            <person name="Jogler C."/>
        </authorList>
    </citation>
    <scope>NUCLEOTIDE SEQUENCE [LARGE SCALE GENOMIC DNA]</scope>
    <source>
        <strain evidence="11 12">Poly41</strain>
    </source>
</reference>
<evidence type="ECO:0000256" key="10">
    <source>
        <dbReference type="SAM" id="Coils"/>
    </source>
</evidence>
<comment type="subcellular location">
    <subcellularLocation>
        <location evidence="2">Membrane</location>
        <topology evidence="2">Peripheral membrane protein</topology>
    </subcellularLocation>
</comment>
<evidence type="ECO:0000313" key="11">
    <source>
        <dbReference type="EMBL" id="TWU38351.1"/>
    </source>
</evidence>
<evidence type="ECO:0000256" key="4">
    <source>
        <dbReference type="ARBA" id="ARBA00022448"/>
    </source>
</evidence>
<dbReference type="InterPro" id="IPR017709">
    <property type="entry name" value="Alt_ATP_synth_F1_gsu"/>
</dbReference>
<name>A0A5C6DS80_9BACT</name>
<dbReference type="PRINTS" id="PR00126">
    <property type="entry name" value="ATPASEGAMMA"/>
</dbReference>
<keyword evidence="10" id="KW-0175">Coiled coil</keyword>
<keyword evidence="12" id="KW-1185">Reference proteome</keyword>
<evidence type="ECO:0000256" key="8">
    <source>
        <dbReference type="ARBA" id="ARBA00023196"/>
    </source>
</evidence>
<evidence type="ECO:0000256" key="3">
    <source>
        <dbReference type="ARBA" id="ARBA00007681"/>
    </source>
</evidence>
<keyword evidence="8" id="KW-0139">CF(1)</keyword>
<dbReference type="PANTHER" id="PTHR11693:SF22">
    <property type="entry name" value="ATP SYNTHASE SUBUNIT GAMMA, MITOCHONDRIAL"/>
    <property type="match status" value="1"/>
</dbReference>
<dbReference type="InterPro" id="IPR035968">
    <property type="entry name" value="ATP_synth_F1_ATPase_gsu"/>
</dbReference>
<evidence type="ECO:0000313" key="12">
    <source>
        <dbReference type="Proteomes" id="UP000319143"/>
    </source>
</evidence>
<keyword evidence="4" id="KW-0813">Transport</keyword>
<proteinExistence type="inferred from homology"/>
<keyword evidence="6" id="KW-0406">Ion transport</keyword>
<comment type="similarity">
    <text evidence="3">Belongs to the ATPase gamma chain family.</text>
</comment>
<dbReference type="Gene3D" id="3.40.1380.10">
    <property type="match status" value="1"/>
</dbReference>
<dbReference type="OrthoDB" id="9812769at2"/>
<dbReference type="GO" id="GO:0045259">
    <property type="term" value="C:proton-transporting ATP synthase complex"/>
    <property type="evidence" value="ECO:0007669"/>
    <property type="project" value="UniProtKB-KW"/>
</dbReference>
<protein>
    <submittedName>
        <fullName evidence="11">ATP synthase gamma chain</fullName>
    </submittedName>
</protein>
<comment type="caution">
    <text evidence="11">The sequence shown here is derived from an EMBL/GenBank/DDBJ whole genome shotgun (WGS) entry which is preliminary data.</text>
</comment>
<keyword evidence="5" id="KW-0375">Hydrogen ion transport</keyword>
<dbReference type="SUPFAM" id="SSF52943">
    <property type="entry name" value="ATP synthase (F1-ATPase), gamma subunit"/>
    <property type="match status" value="1"/>
</dbReference>
<dbReference type="InterPro" id="IPR000131">
    <property type="entry name" value="ATP_synth_F1_gsu"/>
</dbReference>
<evidence type="ECO:0000256" key="1">
    <source>
        <dbReference type="ARBA" id="ARBA00003456"/>
    </source>
</evidence>
<dbReference type="CDD" id="cd12151">
    <property type="entry name" value="F1-ATPase_gamma"/>
    <property type="match status" value="1"/>
</dbReference>
<dbReference type="GO" id="GO:0046933">
    <property type="term" value="F:proton-transporting ATP synthase activity, rotational mechanism"/>
    <property type="evidence" value="ECO:0007669"/>
    <property type="project" value="InterPro"/>
</dbReference>
<keyword evidence="7" id="KW-0472">Membrane</keyword>
<evidence type="ECO:0000256" key="6">
    <source>
        <dbReference type="ARBA" id="ARBA00023065"/>
    </source>
</evidence>
<gene>
    <name evidence="11" type="primary">atpG_1</name>
    <name evidence="11" type="ORF">Poly41_28270</name>
</gene>
<feature type="coiled-coil region" evidence="10">
    <location>
        <begin position="245"/>
        <end position="272"/>
    </location>
</feature>
<evidence type="ECO:0000256" key="5">
    <source>
        <dbReference type="ARBA" id="ARBA00022781"/>
    </source>
</evidence>
<evidence type="ECO:0000256" key="2">
    <source>
        <dbReference type="ARBA" id="ARBA00004170"/>
    </source>
</evidence>
<dbReference type="NCBIfam" id="TIGR03323">
    <property type="entry name" value="alt_F1F0_F1_gam"/>
    <property type="match status" value="1"/>
</dbReference>
<evidence type="ECO:0000256" key="9">
    <source>
        <dbReference type="ARBA" id="ARBA00023310"/>
    </source>
</evidence>
<accession>A0A5C6DS80</accession>
<evidence type="ECO:0000256" key="7">
    <source>
        <dbReference type="ARBA" id="ARBA00023136"/>
    </source>
</evidence>
<dbReference type="Pfam" id="PF00231">
    <property type="entry name" value="ATP-synt"/>
    <property type="match status" value="1"/>
</dbReference>
<dbReference type="EMBL" id="SJPV01000004">
    <property type="protein sequence ID" value="TWU38351.1"/>
    <property type="molecule type" value="Genomic_DNA"/>
</dbReference>
<dbReference type="PANTHER" id="PTHR11693">
    <property type="entry name" value="ATP SYNTHASE GAMMA CHAIN"/>
    <property type="match status" value="1"/>
</dbReference>
<keyword evidence="9" id="KW-0066">ATP synthesis</keyword>